<feature type="region of interest" description="Disordered" evidence="1">
    <location>
        <begin position="670"/>
        <end position="748"/>
    </location>
</feature>
<feature type="compositionally biased region" description="Low complexity" evidence="1">
    <location>
        <begin position="826"/>
        <end position="845"/>
    </location>
</feature>
<dbReference type="AlphaFoldDB" id="A0AAW0GAB2"/>
<proteinExistence type="predicted"/>
<dbReference type="InterPro" id="IPR011009">
    <property type="entry name" value="Kinase-like_dom_sf"/>
</dbReference>
<organism evidence="3 4">
    <name type="scientific">Cerrena zonata</name>
    <dbReference type="NCBI Taxonomy" id="2478898"/>
    <lineage>
        <taxon>Eukaryota</taxon>
        <taxon>Fungi</taxon>
        <taxon>Dikarya</taxon>
        <taxon>Basidiomycota</taxon>
        <taxon>Agaricomycotina</taxon>
        <taxon>Agaricomycetes</taxon>
        <taxon>Polyporales</taxon>
        <taxon>Cerrenaceae</taxon>
        <taxon>Cerrena</taxon>
    </lineage>
</organism>
<name>A0AAW0GAB2_9APHY</name>
<comment type="caution">
    <text evidence="3">The sequence shown here is derived from an EMBL/GenBank/DDBJ whole genome shotgun (WGS) entry which is preliminary data.</text>
</comment>
<protein>
    <recommendedName>
        <fullName evidence="2">Fungal-type protein kinase domain-containing protein</fullName>
    </recommendedName>
</protein>
<feature type="region of interest" description="Disordered" evidence="1">
    <location>
        <begin position="817"/>
        <end position="910"/>
    </location>
</feature>
<dbReference type="EMBL" id="JASBNA010000018">
    <property type="protein sequence ID" value="KAK7686005.1"/>
    <property type="molecule type" value="Genomic_DNA"/>
</dbReference>
<feature type="compositionally biased region" description="Low complexity" evidence="1">
    <location>
        <begin position="733"/>
        <end position="746"/>
    </location>
</feature>
<feature type="compositionally biased region" description="Polar residues" evidence="1">
    <location>
        <begin position="856"/>
        <end position="888"/>
    </location>
</feature>
<feature type="compositionally biased region" description="Polar residues" evidence="1">
    <location>
        <begin position="675"/>
        <end position="686"/>
    </location>
</feature>
<dbReference type="Proteomes" id="UP001385951">
    <property type="component" value="Unassembled WGS sequence"/>
</dbReference>
<dbReference type="InterPro" id="IPR040976">
    <property type="entry name" value="Pkinase_fungal"/>
</dbReference>
<accession>A0AAW0GAB2</accession>
<reference evidence="3 4" key="1">
    <citation type="submission" date="2022-09" db="EMBL/GenBank/DDBJ databases">
        <authorList>
            <person name="Palmer J.M."/>
        </authorList>
    </citation>
    <scope>NUCLEOTIDE SEQUENCE [LARGE SCALE GENOMIC DNA]</scope>
    <source>
        <strain evidence="3 4">DSM 7382</strain>
    </source>
</reference>
<feature type="domain" description="Fungal-type protein kinase" evidence="2">
    <location>
        <begin position="156"/>
        <end position="527"/>
    </location>
</feature>
<feature type="compositionally biased region" description="Basic residues" evidence="1">
    <location>
        <begin position="895"/>
        <end position="910"/>
    </location>
</feature>
<keyword evidence="4" id="KW-1185">Reference proteome</keyword>
<gene>
    <name evidence="3" type="ORF">QCA50_010816</name>
</gene>
<feature type="compositionally biased region" description="Polar residues" evidence="1">
    <location>
        <begin position="717"/>
        <end position="727"/>
    </location>
</feature>
<evidence type="ECO:0000256" key="1">
    <source>
        <dbReference type="SAM" id="MobiDB-lite"/>
    </source>
</evidence>
<sequence>MDRPNEPSSPMKATAAGILLGHHIDPNFLRFRSILEKEMRHSVVGPYPVQKFLDEFLPLPAGLSTSSTPAVDFSGVPITTREAESYNPIVNAINNSKAFPGFEMKNSSSSKQDRSLYRPDLAWGRTGTQRLADEVIFEVKTEKGDICDRVDSEHYTGLARNHREQLWTYVAHQMSAHPRLFVFCVFIYGDRARFLRVDRSGGSMTTSFCYKKEDFLAQFLYRYSHATDAQRGWDPTATFASVAETRKLSRALHKYKTRLEPRNVDYLDPTLDSRFPAYKISVDAKTVEGEDIHLDLIVRYPFAECKSVMGRCTRGYAAYYVQEDRLVFLKDCWRVDDGITLSEIDIYRILFSQKKKDLNLPDIVAMGDVIVNDEPQATVTQELTRENKPGEFLCDKLIKLVHMRIVEELAIPLDSAKNSKEAVGAINDAAVCVLDVYELYIYHRDVSVRNIMIRDKTNPAYLNYKHPRSIGILNDWDHAIKFSPRPIAHEYRTGTWAFMSIKHLRYPQSPHEVHDDLESILWVLVFIALHRFKQNDPANFRLSFFSEMDYQVISNHRSLPVGGNKKLGVLLEGSLDRIDFTSRPVITLMEKLVDEFSYYSPHIRGPGSRPLPDDRQLALQNQHIRLENRNTILSIFQAALDDPTWDLDDWAVVDKYPCLSASSMGRSIAKHDSNIVRTGSGTNRDPTGSGSFQSSRHSHSRPGRTTTSVEDRLVPSVTHSISSQRSSVLPRLSAQQTSRSSSASSSIKRRANIAGFDDGFDSIIKRTRIEQSEEDQRSSPSLALFPYDFPQGDSDIDNAVWLQDDCLDDLYDDSQFAQPSSACGTPPRSSPASSSNSRPSSVGPSENPDSPASHPQGESDSESFAGTTSANAFGEGSTQDGPWASSSRAPPKWTYGKRKDRKGKGKAHNV</sequence>
<evidence type="ECO:0000313" key="3">
    <source>
        <dbReference type="EMBL" id="KAK7686005.1"/>
    </source>
</evidence>
<evidence type="ECO:0000259" key="2">
    <source>
        <dbReference type="Pfam" id="PF17667"/>
    </source>
</evidence>
<dbReference type="PANTHER" id="PTHR38248:SF2">
    <property type="entry name" value="FUNK1 11"/>
    <property type="match status" value="1"/>
</dbReference>
<dbReference type="Pfam" id="PF17667">
    <property type="entry name" value="Pkinase_fungal"/>
    <property type="match status" value="1"/>
</dbReference>
<dbReference type="PANTHER" id="PTHR38248">
    <property type="entry name" value="FUNK1 6"/>
    <property type="match status" value="1"/>
</dbReference>
<feature type="region of interest" description="Disordered" evidence="1">
    <location>
        <begin position="769"/>
        <end position="789"/>
    </location>
</feature>
<dbReference type="SUPFAM" id="SSF56112">
    <property type="entry name" value="Protein kinase-like (PK-like)"/>
    <property type="match status" value="1"/>
</dbReference>
<evidence type="ECO:0000313" key="4">
    <source>
        <dbReference type="Proteomes" id="UP001385951"/>
    </source>
</evidence>